<feature type="compositionally biased region" description="Low complexity" evidence="8">
    <location>
        <begin position="308"/>
        <end position="321"/>
    </location>
</feature>
<name>A0A642VAZ6_9ASCO</name>
<evidence type="ECO:0000256" key="3">
    <source>
        <dbReference type="ARBA" id="ARBA00021353"/>
    </source>
</evidence>
<evidence type="ECO:0000256" key="2">
    <source>
        <dbReference type="ARBA" id="ARBA00005550"/>
    </source>
</evidence>
<dbReference type="InterPro" id="IPR038869">
    <property type="entry name" value="DLT1"/>
</dbReference>
<feature type="compositionally biased region" description="Polar residues" evidence="8">
    <location>
        <begin position="270"/>
        <end position="284"/>
    </location>
</feature>
<dbReference type="Proteomes" id="UP000761534">
    <property type="component" value="Unassembled WGS sequence"/>
</dbReference>
<dbReference type="PANTHER" id="PTHR40021">
    <property type="entry name" value="DEFECT AT LOW TEMPERATURE PROTEIN 1"/>
    <property type="match status" value="1"/>
</dbReference>
<dbReference type="VEuPathDB" id="FungiDB:TRICI_002722"/>
<comment type="similarity">
    <text evidence="2 7">Belongs to the DLT1 family.</text>
</comment>
<evidence type="ECO:0000256" key="7">
    <source>
        <dbReference type="RuleBase" id="RU367100"/>
    </source>
</evidence>
<gene>
    <name evidence="7" type="primary">DLT1</name>
    <name evidence="9" type="ORF">TRICI_002722</name>
</gene>
<dbReference type="PANTHER" id="PTHR40021:SF1">
    <property type="entry name" value="DEFECT AT LOW TEMPERATURE PROTEIN 1"/>
    <property type="match status" value="1"/>
</dbReference>
<dbReference type="OrthoDB" id="4096362at2759"/>
<sequence>MNNLLYQFSLVFFVVVFIGLVVITPVDTILQSQSSGQFWNVIITVAAYCLTVVIAIILYILRLIKTRRSLADIPRRYIPRPDDISPGSASLIESELSRCERIVKETMPSTINGNVSHAGFLPPEIATESFEGPYEEVVDAMVTFFSRKAVALHSSFDRPRGMAIREYLLLLQSYGIFEENDAPLLEEFLRMYEYARFSGNALHKAQFNNFVETCFKVLFAMKPPPTHPQPPDSPQTSSEFNLNLSRTSTTDQQRTNRFQNPFLGRPGMSSRLNSSLSRYHSTPLSPFHSIRTEGSVRNELDRIETDASSSSSSYTSSSSFSADGSVIIRRYSQS</sequence>
<evidence type="ECO:0000256" key="8">
    <source>
        <dbReference type="SAM" id="MobiDB-lite"/>
    </source>
</evidence>
<feature type="compositionally biased region" description="Pro residues" evidence="8">
    <location>
        <begin position="222"/>
        <end position="233"/>
    </location>
</feature>
<evidence type="ECO:0000313" key="9">
    <source>
        <dbReference type="EMBL" id="KAA8915113.1"/>
    </source>
</evidence>
<evidence type="ECO:0000256" key="5">
    <source>
        <dbReference type="ARBA" id="ARBA00022989"/>
    </source>
</evidence>
<dbReference type="InterPro" id="IPR010876">
    <property type="entry name" value="C1orf43"/>
</dbReference>
<comment type="caution">
    <text evidence="9">The sequence shown here is derived from an EMBL/GenBank/DDBJ whole genome shotgun (WGS) entry which is preliminary data.</text>
</comment>
<evidence type="ECO:0000256" key="1">
    <source>
        <dbReference type="ARBA" id="ARBA00002489"/>
    </source>
</evidence>
<protein>
    <recommendedName>
        <fullName evidence="3 7">Defect at low temperature protein 1</fullName>
    </recommendedName>
</protein>
<dbReference type="AlphaFoldDB" id="A0A642VAZ6"/>
<keyword evidence="4 7" id="KW-0812">Transmembrane</keyword>
<organism evidence="9 10">
    <name type="scientific">Trichomonascus ciferrii</name>
    <dbReference type="NCBI Taxonomy" id="44093"/>
    <lineage>
        <taxon>Eukaryota</taxon>
        <taxon>Fungi</taxon>
        <taxon>Dikarya</taxon>
        <taxon>Ascomycota</taxon>
        <taxon>Saccharomycotina</taxon>
        <taxon>Dipodascomycetes</taxon>
        <taxon>Dipodascales</taxon>
        <taxon>Trichomonascaceae</taxon>
        <taxon>Trichomonascus</taxon>
        <taxon>Trichomonascus ciferrii complex</taxon>
    </lineage>
</organism>
<dbReference type="GO" id="GO:0016020">
    <property type="term" value="C:membrane"/>
    <property type="evidence" value="ECO:0007669"/>
    <property type="project" value="UniProtKB-SubCell"/>
</dbReference>
<dbReference type="EMBL" id="SWFS01000184">
    <property type="protein sequence ID" value="KAA8915113.1"/>
    <property type="molecule type" value="Genomic_DNA"/>
</dbReference>
<feature type="region of interest" description="Disordered" evidence="8">
    <location>
        <begin position="222"/>
        <end position="321"/>
    </location>
</feature>
<keyword evidence="5 7" id="KW-1133">Transmembrane helix</keyword>
<feature type="transmembrane region" description="Helical" evidence="7">
    <location>
        <begin position="38"/>
        <end position="61"/>
    </location>
</feature>
<feature type="compositionally biased region" description="Polar residues" evidence="8">
    <location>
        <begin position="239"/>
        <end position="259"/>
    </location>
</feature>
<keyword evidence="10" id="KW-1185">Reference proteome</keyword>
<evidence type="ECO:0000256" key="4">
    <source>
        <dbReference type="ARBA" id="ARBA00022692"/>
    </source>
</evidence>
<comment type="subcellular location">
    <subcellularLocation>
        <location evidence="7">Membrane</location>
        <topology evidence="7">Multi-pass membrane protein</topology>
    </subcellularLocation>
</comment>
<accession>A0A642VAZ6</accession>
<proteinExistence type="inferred from homology"/>
<evidence type="ECO:0000256" key="6">
    <source>
        <dbReference type="ARBA" id="ARBA00023136"/>
    </source>
</evidence>
<feature type="transmembrane region" description="Helical" evidence="7">
    <location>
        <begin position="6"/>
        <end position="26"/>
    </location>
</feature>
<keyword evidence="6 7" id="KW-0472">Membrane</keyword>
<feature type="compositionally biased region" description="Basic and acidic residues" evidence="8">
    <location>
        <begin position="290"/>
        <end position="305"/>
    </location>
</feature>
<evidence type="ECO:0000313" key="10">
    <source>
        <dbReference type="Proteomes" id="UP000761534"/>
    </source>
</evidence>
<comment type="function">
    <text evidence="1 7">Required for growth under high-pressure and low-temperature conditions.</text>
</comment>
<dbReference type="Pfam" id="PF07406">
    <property type="entry name" value="NICE-3"/>
    <property type="match status" value="1"/>
</dbReference>
<reference evidence="9" key="1">
    <citation type="journal article" date="2019" name="G3 (Bethesda)">
        <title>Genome Assemblies of Two Rare Opportunistic Yeast Pathogens: Diutina rugosa (syn. Candida rugosa) and Trichomonascus ciferrii (syn. Candida ciferrii).</title>
        <authorList>
            <person name="Mixao V."/>
            <person name="Saus E."/>
            <person name="Hansen A.P."/>
            <person name="Lass-Florl C."/>
            <person name="Gabaldon T."/>
        </authorList>
    </citation>
    <scope>NUCLEOTIDE SEQUENCE</scope>
    <source>
        <strain evidence="9">CBS 4856</strain>
    </source>
</reference>